<dbReference type="InterPro" id="IPR025483">
    <property type="entry name" value="Lipase_euk"/>
</dbReference>
<evidence type="ECO:0000313" key="10">
    <source>
        <dbReference type="EMBL" id="CAG4969652.1"/>
    </source>
</evidence>
<dbReference type="GO" id="GO:0016042">
    <property type="term" value="P:lipid catabolic process"/>
    <property type="evidence" value="ECO:0007669"/>
    <property type="project" value="UniProtKB-KW"/>
</dbReference>
<evidence type="ECO:0000313" key="11">
    <source>
        <dbReference type="Proteomes" id="UP000691718"/>
    </source>
</evidence>
<evidence type="ECO:0000256" key="7">
    <source>
        <dbReference type="PIRNR" id="PIRNR000862"/>
    </source>
</evidence>
<dbReference type="OrthoDB" id="9974421at2759"/>
<keyword evidence="3 7" id="KW-0378">Hydrolase</keyword>
<proteinExistence type="inferred from homology"/>
<feature type="chain" id="PRO_5035918953" description="Lipase" evidence="8">
    <location>
        <begin position="25"/>
        <end position="420"/>
    </location>
</feature>
<organism evidence="10 11">
    <name type="scientific">Parnassius apollo</name>
    <name type="common">Apollo butterfly</name>
    <name type="synonym">Papilio apollo</name>
    <dbReference type="NCBI Taxonomy" id="110799"/>
    <lineage>
        <taxon>Eukaryota</taxon>
        <taxon>Metazoa</taxon>
        <taxon>Ecdysozoa</taxon>
        <taxon>Arthropoda</taxon>
        <taxon>Hexapoda</taxon>
        <taxon>Insecta</taxon>
        <taxon>Pterygota</taxon>
        <taxon>Neoptera</taxon>
        <taxon>Endopterygota</taxon>
        <taxon>Lepidoptera</taxon>
        <taxon>Glossata</taxon>
        <taxon>Ditrysia</taxon>
        <taxon>Papilionoidea</taxon>
        <taxon>Papilionidae</taxon>
        <taxon>Parnassiinae</taxon>
        <taxon>Parnassini</taxon>
        <taxon>Parnassius</taxon>
        <taxon>Parnassius</taxon>
    </lineage>
</organism>
<evidence type="ECO:0000256" key="5">
    <source>
        <dbReference type="ARBA" id="ARBA00023098"/>
    </source>
</evidence>
<sequence>MTSKRGDVIFLLLLFLAIFKNIFGQNWAFGIDKIATSQDYLRDSLSNFTEFARNYGYAAEEHTVITEDGYILSVFRIPKGKNCRGRVRQPPVLLMHGLLMSSDSWLDAGPSAGLAFLISDACYDLWVGNVRGTYYGRRNLRLNPDTHSQFWNFTSHDMGTLDVPAIINYMLNETGSSELIYVGYSQGARIFFIMCSETFGYCEKIIVSINLAPAARVKYSRSVPVQLLTRFYAVTVPFLSGPRELEVLQKGGLIQKASSFFCKDSILAGTVCRAALALIDSYDPGSISTETIGVLFGHFPAGTSARNLAFFGQNAIVGRFQKYDYGSSKNLELYGTVQPPLYNLNRTNMPVVLMYSENDLLVDSKDVQWLSAQLPNLIESYKVRRPTWTHFDNCYSQYTKITIFPKIREYLQKYSKYGSV</sequence>
<evidence type="ECO:0000256" key="4">
    <source>
        <dbReference type="ARBA" id="ARBA00022963"/>
    </source>
</evidence>
<protein>
    <recommendedName>
        <fullName evidence="7">Lipase</fullName>
    </recommendedName>
</protein>
<dbReference type="PIRSF" id="PIRSF000862">
    <property type="entry name" value="Steryl_ester_lip"/>
    <property type="match status" value="1"/>
</dbReference>
<evidence type="ECO:0000256" key="8">
    <source>
        <dbReference type="SAM" id="SignalP"/>
    </source>
</evidence>
<keyword evidence="11" id="KW-1185">Reference proteome</keyword>
<dbReference type="Proteomes" id="UP000691718">
    <property type="component" value="Unassembled WGS sequence"/>
</dbReference>
<comment type="caution">
    <text evidence="10">The sequence shown here is derived from an EMBL/GenBank/DDBJ whole genome shotgun (WGS) entry which is preliminary data.</text>
</comment>
<comment type="similarity">
    <text evidence="1 7">Belongs to the AB hydrolase superfamily. Lipase family.</text>
</comment>
<feature type="domain" description="Partial AB-hydrolase lipase" evidence="9">
    <location>
        <begin position="49"/>
        <end position="106"/>
    </location>
</feature>
<feature type="signal peptide" evidence="8">
    <location>
        <begin position="1"/>
        <end position="24"/>
    </location>
</feature>
<dbReference type="FunFam" id="3.40.50.1820:FF:000057">
    <property type="entry name" value="Lipase"/>
    <property type="match status" value="1"/>
</dbReference>
<keyword evidence="2 8" id="KW-0732">Signal</keyword>
<evidence type="ECO:0000256" key="2">
    <source>
        <dbReference type="ARBA" id="ARBA00022729"/>
    </source>
</evidence>
<keyword evidence="5" id="KW-0443">Lipid metabolism</keyword>
<dbReference type="InterPro" id="IPR006693">
    <property type="entry name" value="AB_hydrolase_lipase"/>
</dbReference>
<dbReference type="AlphaFoldDB" id="A0A8S3WMQ9"/>
<keyword evidence="6" id="KW-0325">Glycoprotein</keyword>
<accession>A0A8S3WMQ9</accession>
<reference evidence="10" key="1">
    <citation type="submission" date="2021-04" db="EMBL/GenBank/DDBJ databases">
        <authorList>
            <person name="Tunstrom K."/>
        </authorList>
    </citation>
    <scope>NUCLEOTIDE SEQUENCE</scope>
</reference>
<dbReference type="Pfam" id="PF04083">
    <property type="entry name" value="Abhydro_lipase"/>
    <property type="match status" value="1"/>
</dbReference>
<evidence type="ECO:0000256" key="3">
    <source>
        <dbReference type="ARBA" id="ARBA00022801"/>
    </source>
</evidence>
<evidence type="ECO:0000259" key="9">
    <source>
        <dbReference type="Pfam" id="PF04083"/>
    </source>
</evidence>
<name>A0A8S3WMQ9_PARAO</name>
<keyword evidence="4 7" id="KW-0442">Lipid degradation</keyword>
<evidence type="ECO:0000256" key="1">
    <source>
        <dbReference type="ARBA" id="ARBA00010701"/>
    </source>
</evidence>
<gene>
    <name evidence="10" type="ORF">PAPOLLO_LOCUS8134</name>
</gene>
<dbReference type="EMBL" id="CAJQZP010000585">
    <property type="protein sequence ID" value="CAG4969652.1"/>
    <property type="molecule type" value="Genomic_DNA"/>
</dbReference>
<evidence type="ECO:0000256" key="6">
    <source>
        <dbReference type="ARBA" id="ARBA00023180"/>
    </source>
</evidence>
<dbReference type="PANTHER" id="PTHR11005">
    <property type="entry name" value="LYSOSOMAL ACID LIPASE-RELATED"/>
    <property type="match status" value="1"/>
</dbReference>
<dbReference type="GO" id="GO:0016787">
    <property type="term" value="F:hydrolase activity"/>
    <property type="evidence" value="ECO:0007669"/>
    <property type="project" value="UniProtKB-KW"/>
</dbReference>